<accession>A0A8J5YXQ9</accession>
<keyword evidence="4" id="KW-1185">Reference proteome</keyword>
<comment type="caution">
    <text evidence="3">The sequence shown here is derived from an EMBL/GenBank/DDBJ whole genome shotgun (WGS) entry which is preliminary data.</text>
</comment>
<dbReference type="AlphaFoldDB" id="A0A8J5YXQ9"/>
<dbReference type="Proteomes" id="UP000701853">
    <property type="component" value="Chromosome 7"/>
</dbReference>
<feature type="domain" description="Ty3 transposon capsid-like protein" evidence="2">
    <location>
        <begin position="157"/>
        <end position="252"/>
    </location>
</feature>
<feature type="region of interest" description="Disordered" evidence="1">
    <location>
        <begin position="352"/>
        <end position="372"/>
    </location>
</feature>
<sequence length="387" mass="43431">MQEELTQLQVEFMQLDARIDARLKDCQEGIKFEVHSEVRFELRSELRSLFEQYFGQNPPITVTSLMSEQQQELKRSVPKRRNNNNNRNMKMTVRKGKGKGILGSPPGFPTNEHLVVSPMPDLGHSGVSSRGGTLGAVNTSFRVDCPYFDGGNFRRGLHQLTWEVYAKGLKECFGSNSLIDPMAELVTLKQRGYIDQFHDEFLSLLNQLNLPETYALSIFISNLKPEIGQYLQLFKPQTLVDGYNLARQVENIVLGPVRKGLIAGSRVSSSRPLFPMFKVQQGMGSSASAGGMTSSNSRQSTPSKSLPQVELEDRRKKGLCFWCGSKYSLGHKCSKSLLYQLIIEPLWEQGSDMKSSTSEDSQDYSEQLDLTDQVPEIPTPVLSLHAL</sequence>
<dbReference type="EMBL" id="JAHUZN010000007">
    <property type="protein sequence ID" value="KAG8489420.1"/>
    <property type="molecule type" value="Genomic_DNA"/>
</dbReference>
<dbReference type="InterPro" id="IPR045358">
    <property type="entry name" value="Ty3_capsid"/>
</dbReference>
<reference evidence="3 4" key="1">
    <citation type="journal article" date="2021" name="bioRxiv">
        <title>The Gossypium anomalum genome as a resource for cotton improvement and evolutionary analysis of hybrid incompatibility.</title>
        <authorList>
            <person name="Grover C.E."/>
            <person name="Yuan D."/>
            <person name="Arick M.A."/>
            <person name="Miller E.R."/>
            <person name="Hu G."/>
            <person name="Peterson D.G."/>
            <person name="Wendel J.F."/>
            <person name="Udall J.A."/>
        </authorList>
    </citation>
    <scope>NUCLEOTIDE SEQUENCE [LARGE SCALE GENOMIC DNA]</scope>
    <source>
        <strain evidence="3">JFW-Udall</strain>
        <tissue evidence="3">Leaf</tissue>
    </source>
</reference>
<feature type="region of interest" description="Disordered" evidence="1">
    <location>
        <begin position="284"/>
        <end position="310"/>
    </location>
</feature>
<feature type="compositionally biased region" description="Low complexity" evidence="1">
    <location>
        <begin position="284"/>
        <end position="297"/>
    </location>
</feature>
<name>A0A8J5YXQ9_9ROSI</name>
<gene>
    <name evidence="3" type="ORF">CXB51_017837</name>
</gene>
<protein>
    <recommendedName>
        <fullName evidence="2">Ty3 transposon capsid-like protein domain-containing protein</fullName>
    </recommendedName>
</protein>
<dbReference type="Pfam" id="PF19259">
    <property type="entry name" value="Ty3_capsid"/>
    <property type="match status" value="1"/>
</dbReference>
<dbReference type="OrthoDB" id="10057496at2759"/>
<evidence type="ECO:0000256" key="1">
    <source>
        <dbReference type="SAM" id="MobiDB-lite"/>
    </source>
</evidence>
<evidence type="ECO:0000313" key="3">
    <source>
        <dbReference type="EMBL" id="KAG8489420.1"/>
    </source>
</evidence>
<evidence type="ECO:0000259" key="2">
    <source>
        <dbReference type="Pfam" id="PF19259"/>
    </source>
</evidence>
<organism evidence="3 4">
    <name type="scientific">Gossypium anomalum</name>
    <dbReference type="NCBI Taxonomy" id="47600"/>
    <lineage>
        <taxon>Eukaryota</taxon>
        <taxon>Viridiplantae</taxon>
        <taxon>Streptophyta</taxon>
        <taxon>Embryophyta</taxon>
        <taxon>Tracheophyta</taxon>
        <taxon>Spermatophyta</taxon>
        <taxon>Magnoliopsida</taxon>
        <taxon>eudicotyledons</taxon>
        <taxon>Gunneridae</taxon>
        <taxon>Pentapetalae</taxon>
        <taxon>rosids</taxon>
        <taxon>malvids</taxon>
        <taxon>Malvales</taxon>
        <taxon>Malvaceae</taxon>
        <taxon>Malvoideae</taxon>
        <taxon>Gossypium</taxon>
    </lineage>
</organism>
<evidence type="ECO:0000313" key="4">
    <source>
        <dbReference type="Proteomes" id="UP000701853"/>
    </source>
</evidence>
<proteinExistence type="predicted"/>
<feature type="compositionally biased region" description="Polar residues" evidence="1">
    <location>
        <begin position="352"/>
        <end position="370"/>
    </location>
</feature>